<dbReference type="InterPro" id="IPR026590">
    <property type="entry name" value="Ssirtuin_cat_dom"/>
</dbReference>
<dbReference type="PANTHER" id="PTHR11085">
    <property type="entry name" value="NAD-DEPENDENT PROTEIN DEACYLASE SIRTUIN-5, MITOCHONDRIAL-RELATED"/>
    <property type="match status" value="1"/>
</dbReference>
<name>A0A7S3PGM1_9STRA</name>
<feature type="binding site" evidence="9 10">
    <location>
        <position position="153"/>
    </location>
    <ligand>
        <name>Zn(2+)</name>
        <dbReference type="ChEBI" id="CHEBI:29105"/>
    </ligand>
</feature>
<dbReference type="InterPro" id="IPR029035">
    <property type="entry name" value="DHS-like_NAD/FAD-binding_dom"/>
</dbReference>
<evidence type="ECO:0000256" key="7">
    <source>
        <dbReference type="PIRSR" id="PIRSR037938-1"/>
    </source>
</evidence>
<proteinExistence type="inferred from homology"/>
<feature type="binding site" evidence="8">
    <location>
        <begin position="221"/>
        <end position="222"/>
    </location>
    <ligand>
        <name>NAD(+)</name>
        <dbReference type="ChEBI" id="CHEBI:57540"/>
    </ligand>
</feature>
<evidence type="ECO:0000256" key="9">
    <source>
        <dbReference type="PIRSR" id="PIRSR037938-3"/>
    </source>
</evidence>
<protein>
    <recommendedName>
        <fullName evidence="6">NAD-dependent protein deacetylase</fullName>
        <ecNumber evidence="6">2.3.1.286</ecNumber>
    </recommendedName>
</protein>
<keyword evidence="2 6" id="KW-0808">Transferase</keyword>
<comment type="catalytic activity">
    <reaction evidence="6">
        <text>N(6)-acetyl-L-lysyl-[protein] + NAD(+) + H2O = 2''-O-acetyl-ADP-D-ribose + nicotinamide + L-lysyl-[protein]</text>
        <dbReference type="Rhea" id="RHEA:43636"/>
        <dbReference type="Rhea" id="RHEA-COMP:9752"/>
        <dbReference type="Rhea" id="RHEA-COMP:10731"/>
        <dbReference type="ChEBI" id="CHEBI:15377"/>
        <dbReference type="ChEBI" id="CHEBI:17154"/>
        <dbReference type="ChEBI" id="CHEBI:29969"/>
        <dbReference type="ChEBI" id="CHEBI:57540"/>
        <dbReference type="ChEBI" id="CHEBI:61930"/>
        <dbReference type="ChEBI" id="CHEBI:83767"/>
        <dbReference type="EC" id="2.3.1.286"/>
    </reaction>
</comment>
<dbReference type="GO" id="GO:0005634">
    <property type="term" value="C:nucleus"/>
    <property type="evidence" value="ECO:0007669"/>
    <property type="project" value="TreeGrafter"/>
</dbReference>
<evidence type="ECO:0000256" key="2">
    <source>
        <dbReference type="ARBA" id="ARBA00022679"/>
    </source>
</evidence>
<evidence type="ECO:0000256" key="6">
    <source>
        <dbReference type="PIRNR" id="PIRNR037938"/>
    </source>
</evidence>
<dbReference type="InterPro" id="IPR003000">
    <property type="entry name" value="Sirtuin"/>
</dbReference>
<dbReference type="AlphaFoldDB" id="A0A7S3PGM1"/>
<comment type="similarity">
    <text evidence="1 6">Belongs to the sirtuin family. Class I subfamily.</text>
</comment>
<dbReference type="InterPro" id="IPR026591">
    <property type="entry name" value="Sirtuin_cat_small_dom_sf"/>
</dbReference>
<comment type="cofactor">
    <cofactor evidence="9">
        <name>Zn(2+)</name>
        <dbReference type="ChEBI" id="CHEBI:29105"/>
    </cofactor>
    <text evidence="9">Binds 1 zinc ion per subunit.</text>
</comment>
<dbReference type="EC" id="2.3.1.286" evidence="6"/>
<dbReference type="SUPFAM" id="SSF52467">
    <property type="entry name" value="DHS-like NAD/FAD-binding domain"/>
    <property type="match status" value="1"/>
</dbReference>
<dbReference type="GO" id="GO:0070403">
    <property type="term" value="F:NAD+ binding"/>
    <property type="evidence" value="ECO:0007669"/>
    <property type="project" value="UniProtKB-UniRule"/>
</dbReference>
<dbReference type="PIRSF" id="PIRSF037938">
    <property type="entry name" value="SIR2_euk"/>
    <property type="match status" value="1"/>
</dbReference>
<evidence type="ECO:0000256" key="1">
    <source>
        <dbReference type="ARBA" id="ARBA00006924"/>
    </source>
</evidence>
<dbReference type="PROSITE" id="PS50305">
    <property type="entry name" value="SIRTUIN"/>
    <property type="match status" value="1"/>
</dbReference>
<dbReference type="Gene3D" id="3.30.1600.10">
    <property type="entry name" value="SIR2/SIRT2 'Small Domain"/>
    <property type="match status" value="1"/>
</dbReference>
<dbReference type="Pfam" id="PF02146">
    <property type="entry name" value="SIR2"/>
    <property type="match status" value="1"/>
</dbReference>
<dbReference type="Gene3D" id="3.40.50.1220">
    <property type="entry name" value="TPP-binding domain"/>
    <property type="match status" value="1"/>
</dbReference>
<feature type="domain" description="Deacetylase sirtuin-type" evidence="11">
    <location>
        <begin position="14"/>
        <end position="303"/>
    </location>
</feature>
<reference evidence="12" key="1">
    <citation type="submission" date="2021-01" db="EMBL/GenBank/DDBJ databases">
        <authorList>
            <person name="Corre E."/>
            <person name="Pelletier E."/>
            <person name="Niang G."/>
            <person name="Scheremetjew M."/>
            <person name="Finn R."/>
            <person name="Kale V."/>
            <person name="Holt S."/>
            <person name="Cochrane G."/>
            <person name="Meng A."/>
            <person name="Brown T."/>
            <person name="Cohen L."/>
        </authorList>
    </citation>
    <scope>NUCLEOTIDE SEQUENCE</scope>
    <source>
        <strain evidence="12">GSBS06</strain>
    </source>
</reference>
<evidence type="ECO:0000256" key="3">
    <source>
        <dbReference type="ARBA" id="ARBA00022723"/>
    </source>
</evidence>
<dbReference type="InterPro" id="IPR050134">
    <property type="entry name" value="NAD-dep_sirtuin_deacylases"/>
</dbReference>
<dbReference type="PANTHER" id="PTHR11085:SF6">
    <property type="entry name" value="NAD-DEPENDENT PROTEIN DEACETYLASE SIRTUIN-2"/>
    <property type="match status" value="1"/>
</dbReference>
<accession>A0A7S3PGM1</accession>
<organism evidence="12">
    <name type="scientific">Aplanochytrium stocchinoi</name>
    <dbReference type="NCBI Taxonomy" id="215587"/>
    <lineage>
        <taxon>Eukaryota</taxon>
        <taxon>Sar</taxon>
        <taxon>Stramenopiles</taxon>
        <taxon>Bigyra</taxon>
        <taxon>Labyrinthulomycetes</taxon>
        <taxon>Thraustochytrida</taxon>
        <taxon>Thraustochytriidae</taxon>
        <taxon>Aplanochytrium</taxon>
    </lineage>
</organism>
<feature type="binding site" evidence="8">
    <location>
        <position position="278"/>
    </location>
    <ligand>
        <name>NAD(+)</name>
        <dbReference type="ChEBI" id="CHEBI:57540"/>
    </ligand>
</feature>
<keyword evidence="5 6" id="KW-0520">NAD</keyword>
<feature type="binding site" evidence="10">
    <location>
        <position position="178"/>
    </location>
    <ligand>
        <name>Zn(2+)</name>
        <dbReference type="ChEBI" id="CHEBI:29105"/>
    </ligand>
</feature>
<feature type="binding site" evidence="9 10">
    <location>
        <position position="183"/>
    </location>
    <ligand>
        <name>Zn(2+)</name>
        <dbReference type="ChEBI" id="CHEBI:29105"/>
    </ligand>
</feature>
<feature type="active site" description="Proton acceptor" evidence="7 10">
    <location>
        <position position="145"/>
    </location>
</feature>
<keyword evidence="3 6" id="KW-0479">Metal-binding</keyword>
<feature type="binding site" evidence="9 10">
    <location>
        <position position="156"/>
    </location>
    <ligand>
        <name>Zn(2+)</name>
        <dbReference type="ChEBI" id="CHEBI:29105"/>
    </ligand>
</feature>
<feature type="binding site" evidence="8">
    <location>
        <begin position="52"/>
        <end position="54"/>
    </location>
    <ligand>
        <name>NAD(+)</name>
        <dbReference type="ChEBI" id="CHEBI:57540"/>
    </ligand>
</feature>
<dbReference type="GO" id="GO:0008270">
    <property type="term" value="F:zinc ion binding"/>
    <property type="evidence" value="ECO:0007669"/>
    <property type="project" value="UniProtKB-UniRule"/>
</dbReference>
<sequence>MNELNKEFKHLQVDDDEAITVRKLAEKISVGEIKEVVVLCGAGTSVSCGIPDFRSPKTGLYANLQKYKLPYAEAVFDLEYFKETKGKAFYELAKEMWPDNYKPSPTHAFIRMLHDKGILRRCYTQNIDTLEREAGIPPELIIEAHGAFGSSSCINCKKEIDADRVRDEIKSGDVPVYCDDESCGGLVKPDIVFFHEGLPDAFFDNRNKDLKGADLLIILGTSLSVSPFNELINYVTKTTPRLLMNLEVVGTVPSKFAKNGLRLGRTDNSRDYMIQGACDDGVRALCDLIGNNWRNDLENLVKTLKSKTKSTKKSINVSKAFPDMKPAYMDYDWRKKKDY</sequence>
<dbReference type="EMBL" id="HBIN01012304">
    <property type="protein sequence ID" value="CAE0439030.1"/>
    <property type="molecule type" value="Transcribed_RNA"/>
</dbReference>
<evidence type="ECO:0000256" key="4">
    <source>
        <dbReference type="ARBA" id="ARBA00022833"/>
    </source>
</evidence>
<evidence type="ECO:0000259" key="11">
    <source>
        <dbReference type="PROSITE" id="PS50305"/>
    </source>
</evidence>
<dbReference type="InterPro" id="IPR017328">
    <property type="entry name" value="Sirtuin_class_I"/>
</dbReference>
<gene>
    <name evidence="12" type="ORF">ASTO00021_LOCUS9254</name>
</gene>
<dbReference type="GO" id="GO:0017136">
    <property type="term" value="F:histone deacetylase activity, NAD-dependent"/>
    <property type="evidence" value="ECO:0007669"/>
    <property type="project" value="InterPro"/>
</dbReference>
<feature type="binding site" evidence="8">
    <location>
        <begin position="245"/>
        <end position="247"/>
    </location>
    <ligand>
        <name>NAD(+)</name>
        <dbReference type="ChEBI" id="CHEBI:57540"/>
    </ligand>
</feature>
<keyword evidence="4 6" id="KW-0862">Zinc</keyword>
<evidence type="ECO:0000256" key="5">
    <source>
        <dbReference type="ARBA" id="ARBA00023027"/>
    </source>
</evidence>
<evidence type="ECO:0000256" key="8">
    <source>
        <dbReference type="PIRSR" id="PIRSR037938-2"/>
    </source>
</evidence>
<evidence type="ECO:0000313" key="12">
    <source>
        <dbReference type="EMBL" id="CAE0439030.1"/>
    </source>
</evidence>
<feature type="binding site" evidence="8">
    <location>
        <begin position="125"/>
        <end position="128"/>
    </location>
    <ligand>
        <name>NAD(+)</name>
        <dbReference type="ChEBI" id="CHEBI:57540"/>
    </ligand>
</feature>
<evidence type="ECO:0000256" key="10">
    <source>
        <dbReference type="PROSITE-ProRule" id="PRU00236"/>
    </source>
</evidence>